<dbReference type="PROSITE" id="PS50082">
    <property type="entry name" value="WD_REPEATS_2"/>
    <property type="match status" value="1"/>
</dbReference>
<dbReference type="PROSITE" id="PS00678">
    <property type="entry name" value="WD_REPEATS_1"/>
    <property type="match status" value="1"/>
</dbReference>
<comment type="subcellular location">
    <subcellularLocation>
        <location evidence="1">Cytoplasm</location>
        <location evidence="1">Cytoskeleton</location>
    </subcellularLocation>
</comment>
<dbReference type="GO" id="GO:0007019">
    <property type="term" value="P:microtubule depolymerization"/>
    <property type="evidence" value="ECO:0007669"/>
    <property type="project" value="TreeGrafter"/>
</dbReference>
<name>A0A915PIB8_9BILA</name>
<evidence type="ECO:0000256" key="1">
    <source>
        <dbReference type="ARBA" id="ARBA00004245"/>
    </source>
</evidence>
<dbReference type="PROSITE" id="PS50294">
    <property type="entry name" value="WD_REPEATS_REGION"/>
    <property type="match status" value="1"/>
</dbReference>
<evidence type="ECO:0000313" key="10">
    <source>
        <dbReference type="WBParaSite" id="sdigi.contig18.g1622.t1"/>
    </source>
</evidence>
<dbReference type="WBParaSite" id="sdigi.contig18.g1622.t1">
    <property type="protein sequence ID" value="sdigi.contig18.g1622.t1"/>
    <property type="gene ID" value="sdigi.contig18.g1622"/>
</dbReference>
<evidence type="ECO:0000256" key="5">
    <source>
        <dbReference type="ARBA" id="ARBA00023212"/>
    </source>
</evidence>
<dbReference type="PANTHER" id="PTHR19845:SF0">
    <property type="entry name" value="KATANIN P80 WD40 REPEAT-CONTAINING SUBUNIT B1"/>
    <property type="match status" value="1"/>
</dbReference>
<evidence type="ECO:0000256" key="2">
    <source>
        <dbReference type="ARBA" id="ARBA00022490"/>
    </source>
</evidence>
<dbReference type="AlphaFoldDB" id="A0A915PIB8"/>
<dbReference type="GO" id="GO:0008017">
    <property type="term" value="F:microtubule binding"/>
    <property type="evidence" value="ECO:0007669"/>
    <property type="project" value="InterPro"/>
</dbReference>
<proteinExistence type="predicted"/>
<reference evidence="10" key="1">
    <citation type="submission" date="2022-11" db="UniProtKB">
        <authorList>
            <consortium name="WormBaseParasite"/>
        </authorList>
    </citation>
    <scope>IDENTIFICATION</scope>
</reference>
<dbReference type="GO" id="GO:0008352">
    <property type="term" value="C:katanin complex"/>
    <property type="evidence" value="ECO:0007669"/>
    <property type="project" value="TreeGrafter"/>
</dbReference>
<dbReference type="PANTHER" id="PTHR19845">
    <property type="entry name" value="KATANIN P80 SUBUNIT"/>
    <property type="match status" value="1"/>
</dbReference>
<feature type="repeat" description="WD" evidence="6">
    <location>
        <begin position="220"/>
        <end position="261"/>
    </location>
</feature>
<dbReference type="InterPro" id="IPR028021">
    <property type="entry name" value="Katanin_C-terminal"/>
</dbReference>
<keyword evidence="3 6" id="KW-0853">WD repeat</keyword>
<dbReference type="SMART" id="SM00320">
    <property type="entry name" value="WD40"/>
    <property type="match status" value="3"/>
</dbReference>
<keyword evidence="5" id="KW-0206">Cytoskeleton</keyword>
<evidence type="ECO:0000256" key="3">
    <source>
        <dbReference type="ARBA" id="ARBA00022574"/>
    </source>
</evidence>
<protein>
    <submittedName>
        <fullName evidence="10">Katanin p80 subunit C-terminal domain-containing protein</fullName>
    </submittedName>
</protein>
<evidence type="ECO:0000256" key="4">
    <source>
        <dbReference type="ARBA" id="ARBA00022737"/>
    </source>
</evidence>
<accession>A0A915PIB8</accession>
<dbReference type="InterPro" id="IPR011047">
    <property type="entry name" value="Quinoprotein_ADH-like_sf"/>
</dbReference>
<dbReference type="SUPFAM" id="SSF50998">
    <property type="entry name" value="Quinoprotein alcohol dehydrogenase-like"/>
    <property type="match status" value="1"/>
</dbReference>
<feature type="region of interest" description="Disordered" evidence="7">
    <location>
        <begin position="352"/>
        <end position="384"/>
    </location>
</feature>
<evidence type="ECO:0000256" key="6">
    <source>
        <dbReference type="PROSITE-ProRule" id="PRU00221"/>
    </source>
</evidence>
<feature type="domain" description="Katanin p80 subunit C-terminal" evidence="8">
    <location>
        <begin position="565"/>
        <end position="702"/>
    </location>
</feature>
<keyword evidence="4" id="KW-0677">Repeat</keyword>
<evidence type="ECO:0000313" key="9">
    <source>
        <dbReference type="Proteomes" id="UP000887581"/>
    </source>
</evidence>
<dbReference type="InterPro" id="IPR015943">
    <property type="entry name" value="WD40/YVTN_repeat-like_dom_sf"/>
</dbReference>
<sequence length="723" mass="80852">MQIHIAKFVAMSNAIFKPRTIRIFVKSRPCPALAIMEEDILRNNQSFPLEHLMSVERVIDGDTATIGVIGVQTKNVFASPPLTCYSFDCTSEDVWALNSSSSLVTNCISLAHDERNLAYATSTAIKLMDLQTGREMRTLVGHNGRINAITQSNRSMYMWASAATDCTVTLWDTRQHPANVLVRRFDRPTNCLCYSPNDAFIALGSDHLYMMDPRVKEYRSLPSSSQVSHVCFHPSEYLLATGSEDRLIRFWDIDTEECVSQSDPADGILREVSFHNDGSALLILTDRRCSAISWEPFEMLGQCLVPQTDYSLSLATSDSEVFVLGRSVLLSSLSLLVAPYAKLLAQEESLVKEGQHTKSKTTKKLEDLSEGSPGDPSGNELEGDLLSEKEGGLFHYYDDRRAFIPTHTLPRTPPPEPVRMTSLTENATVAMTTTDASLGTIITMPGKAKTLKTRRNDTNSKLVHSKASNTRKTNSMVLRTSQSNLLCRKGTHAYATTVEVTNSMPDIRCTVSKKKEEKIRSHGDNDERKQQYQRKQPHRDRDQEISNESYSLDDVITGLNKLEVMISQRRLVLEDVLRCWRTRGSEAAVTEAVRSDDRAVLVELIDALNHMPAAWNLTLCTAILPHIEPLVSNKHEDFVEVALSALRAIITGCGDVIRTGSHRRIQIGVDVPAEERHNKCIKCMQQLTNIRVKATLLADRMSKSQSHEFTALMQIFDDTLSQS</sequence>
<keyword evidence="9" id="KW-1185">Reference proteome</keyword>
<organism evidence="9 10">
    <name type="scientific">Setaria digitata</name>
    <dbReference type="NCBI Taxonomy" id="48799"/>
    <lineage>
        <taxon>Eukaryota</taxon>
        <taxon>Metazoa</taxon>
        <taxon>Ecdysozoa</taxon>
        <taxon>Nematoda</taxon>
        <taxon>Chromadorea</taxon>
        <taxon>Rhabditida</taxon>
        <taxon>Spirurina</taxon>
        <taxon>Spiruromorpha</taxon>
        <taxon>Filarioidea</taxon>
        <taxon>Setariidae</taxon>
        <taxon>Setaria</taxon>
    </lineage>
</organism>
<dbReference type="Pfam" id="PF00400">
    <property type="entry name" value="WD40"/>
    <property type="match status" value="2"/>
</dbReference>
<feature type="compositionally biased region" description="Basic and acidic residues" evidence="7">
    <location>
        <begin position="513"/>
        <end position="530"/>
    </location>
</feature>
<evidence type="ECO:0000259" key="8">
    <source>
        <dbReference type="Pfam" id="PF13925"/>
    </source>
</evidence>
<dbReference type="InterPro" id="IPR019775">
    <property type="entry name" value="WD40_repeat_CS"/>
</dbReference>
<dbReference type="Pfam" id="PF13925">
    <property type="entry name" value="Katanin_con80"/>
    <property type="match status" value="1"/>
</dbReference>
<dbReference type="Gene3D" id="2.130.10.10">
    <property type="entry name" value="YVTN repeat-like/Quinoprotein amine dehydrogenase"/>
    <property type="match status" value="2"/>
</dbReference>
<keyword evidence="2" id="KW-0963">Cytoplasm</keyword>
<dbReference type="InterPro" id="IPR001680">
    <property type="entry name" value="WD40_rpt"/>
</dbReference>
<dbReference type="Proteomes" id="UP000887581">
    <property type="component" value="Unplaced"/>
</dbReference>
<evidence type="ECO:0000256" key="7">
    <source>
        <dbReference type="SAM" id="MobiDB-lite"/>
    </source>
</evidence>
<feature type="region of interest" description="Disordered" evidence="7">
    <location>
        <begin position="511"/>
        <end position="547"/>
    </location>
</feature>